<reference evidence="2 3" key="1">
    <citation type="submission" date="2019-01" db="EMBL/GenBank/DDBJ databases">
        <title>Genomes sequencing and comparative genomics of infectious freshwater microsporidia, Cucumispora dikerogammari and Thelohania contejeani.</title>
        <authorList>
            <person name="Cormier A."/>
            <person name="Giraud I."/>
            <person name="Wattier R."/>
            <person name="Teixeira M."/>
            <person name="Grandjean F."/>
            <person name="Rigaud T."/>
            <person name="Cordaux R."/>
        </authorList>
    </citation>
    <scope>NUCLEOTIDE SEQUENCE [LARGE SCALE GENOMIC DNA]</scope>
    <source>
        <strain evidence="2">T1</strain>
        <tissue evidence="2">Spores</tissue>
    </source>
</reference>
<dbReference type="EMBL" id="SBIQ01000135">
    <property type="protein sequence ID" value="KAF7683057.1"/>
    <property type="molecule type" value="Genomic_DNA"/>
</dbReference>
<feature type="compositionally biased region" description="Basic residues" evidence="1">
    <location>
        <begin position="29"/>
        <end position="39"/>
    </location>
</feature>
<comment type="caution">
    <text evidence="2">The sequence shown here is derived from an EMBL/GenBank/DDBJ whole genome shotgun (WGS) entry which is preliminary data.</text>
</comment>
<gene>
    <name evidence="2" type="ORF">TCON_1731</name>
</gene>
<name>A0ABQ7HY44_9MICR</name>
<evidence type="ECO:0000313" key="2">
    <source>
        <dbReference type="EMBL" id="KAF7683057.1"/>
    </source>
</evidence>
<protein>
    <submittedName>
        <fullName evidence="2">Uncharacterized protein</fullName>
    </submittedName>
</protein>
<keyword evidence="3" id="KW-1185">Reference proteome</keyword>
<evidence type="ECO:0000313" key="3">
    <source>
        <dbReference type="Proteomes" id="UP001516464"/>
    </source>
</evidence>
<organism evidence="2 3">
    <name type="scientific">Astathelohania contejeani</name>
    <dbReference type="NCBI Taxonomy" id="164912"/>
    <lineage>
        <taxon>Eukaryota</taxon>
        <taxon>Fungi</taxon>
        <taxon>Fungi incertae sedis</taxon>
        <taxon>Microsporidia</taxon>
        <taxon>Astathelohaniidae</taxon>
        <taxon>Astathelohania</taxon>
    </lineage>
</organism>
<sequence>MKNEYNISDCLFTVDVSDNFEVNRARKKYRDKKLRRSRSLSRSIKFPQNDSNESSDEVNRARKKHRSWTRSRKSGSRSLKRSGSRSRSRSSSKKRRGNRRLLFAFFSHKEKNLIIYIFNM</sequence>
<proteinExistence type="predicted"/>
<feature type="region of interest" description="Disordered" evidence="1">
    <location>
        <begin position="29"/>
        <end position="96"/>
    </location>
</feature>
<dbReference type="Proteomes" id="UP001516464">
    <property type="component" value="Unassembled WGS sequence"/>
</dbReference>
<feature type="compositionally biased region" description="Basic residues" evidence="1">
    <location>
        <begin position="61"/>
        <end position="96"/>
    </location>
</feature>
<accession>A0ABQ7HY44</accession>
<evidence type="ECO:0000256" key="1">
    <source>
        <dbReference type="SAM" id="MobiDB-lite"/>
    </source>
</evidence>